<name>A0A1G5QQH1_9GAMM</name>
<evidence type="ECO:0000256" key="1">
    <source>
        <dbReference type="ARBA" id="ARBA00005960"/>
    </source>
</evidence>
<proteinExistence type="inferred from homology"/>
<reference evidence="3 4" key="1">
    <citation type="submission" date="2016-10" db="EMBL/GenBank/DDBJ databases">
        <authorList>
            <person name="de Groot N.N."/>
        </authorList>
    </citation>
    <scope>NUCLEOTIDE SEQUENCE [LARGE SCALE GENOMIC DNA]</scope>
    <source>
        <strain evidence="3 4">HLD2</strain>
    </source>
</reference>
<feature type="domain" description="Water stress and hypersensitive response" evidence="2">
    <location>
        <begin position="151"/>
        <end position="267"/>
    </location>
</feature>
<dbReference type="RefSeq" id="WP_092997845.1">
    <property type="nucleotide sequence ID" value="NZ_FMWD01000008.1"/>
</dbReference>
<organism evidence="3 4">
    <name type="scientific">Thiohalomonas denitrificans</name>
    <dbReference type="NCBI Taxonomy" id="415747"/>
    <lineage>
        <taxon>Bacteria</taxon>
        <taxon>Pseudomonadati</taxon>
        <taxon>Pseudomonadota</taxon>
        <taxon>Gammaproteobacteria</taxon>
        <taxon>Thiohalomonadales</taxon>
        <taxon>Thiohalomonadaceae</taxon>
        <taxon>Thiohalomonas</taxon>
    </lineage>
</organism>
<dbReference type="SMART" id="SM00769">
    <property type="entry name" value="WHy"/>
    <property type="match status" value="2"/>
</dbReference>
<dbReference type="OrthoDB" id="369213at2"/>
<dbReference type="SUPFAM" id="SSF117070">
    <property type="entry name" value="LEA14-like"/>
    <property type="match status" value="2"/>
</dbReference>
<evidence type="ECO:0000259" key="2">
    <source>
        <dbReference type="SMART" id="SM00769"/>
    </source>
</evidence>
<sequence>MGRLGLMGSMMAALLSGCAAVQEHVKQPQVDLRDVQVVAMSLADAQLAFDFDVRNPNPIGISMRDLSYRLELADKIFTSGSLGERLRIGANQQSRLTLPLTLRYSDVLDSLAELGRSDALEYRISGKADFGLFAIPYSQSGSVPLPRLPDVSVQSLRVENLSLSGAQLRVDLRMINTNRFPIRFNGLDYQVKLGDASVLNGESAQPFSLEPNRTGTLPLRLKLDYGQIANVTQAIREGRSLPVAFTGNLKVPGASGEVTLPYRWSGDVPLMR</sequence>
<accession>A0A1G5QQH1</accession>
<keyword evidence="4" id="KW-1185">Reference proteome</keyword>
<dbReference type="PANTHER" id="PTHR31459">
    <property type="match status" value="1"/>
</dbReference>
<comment type="similarity">
    <text evidence="1">Belongs to the LEA type 2 family.</text>
</comment>
<dbReference type="AlphaFoldDB" id="A0A1G5QQH1"/>
<dbReference type="InterPro" id="IPR004864">
    <property type="entry name" value="LEA_2"/>
</dbReference>
<dbReference type="Pfam" id="PF03168">
    <property type="entry name" value="LEA_2"/>
    <property type="match status" value="2"/>
</dbReference>
<dbReference type="Gene3D" id="2.60.40.1820">
    <property type="match status" value="2"/>
</dbReference>
<dbReference type="InterPro" id="IPR045043">
    <property type="entry name" value="Lea14-like"/>
</dbReference>
<evidence type="ECO:0000313" key="3">
    <source>
        <dbReference type="EMBL" id="SCZ64095.1"/>
    </source>
</evidence>
<dbReference type="InterPro" id="IPR013990">
    <property type="entry name" value="WHy-dom"/>
</dbReference>
<dbReference type="STRING" id="415747.SAMN03097708_02563"/>
<evidence type="ECO:0000313" key="4">
    <source>
        <dbReference type="Proteomes" id="UP000199648"/>
    </source>
</evidence>
<protein>
    <submittedName>
        <fullName evidence="3">LEA14-like dessication related protein</fullName>
    </submittedName>
</protein>
<dbReference type="GO" id="GO:0009269">
    <property type="term" value="P:response to desiccation"/>
    <property type="evidence" value="ECO:0007669"/>
    <property type="project" value="InterPro"/>
</dbReference>
<dbReference type="PANTHER" id="PTHR31459:SF2">
    <property type="entry name" value="OS03G0843300 PROTEIN"/>
    <property type="match status" value="1"/>
</dbReference>
<dbReference type="EMBL" id="FMWD01000008">
    <property type="protein sequence ID" value="SCZ64095.1"/>
    <property type="molecule type" value="Genomic_DNA"/>
</dbReference>
<dbReference type="Proteomes" id="UP000199648">
    <property type="component" value="Unassembled WGS sequence"/>
</dbReference>
<gene>
    <name evidence="3" type="ORF">SAMN03097708_02563</name>
</gene>
<dbReference type="PROSITE" id="PS51257">
    <property type="entry name" value="PROKAR_LIPOPROTEIN"/>
    <property type="match status" value="1"/>
</dbReference>
<feature type="domain" description="Water stress and hypersensitive response" evidence="2">
    <location>
        <begin position="30"/>
        <end position="146"/>
    </location>
</feature>